<keyword evidence="11 13" id="KW-0472">Membrane</keyword>
<evidence type="ECO:0000256" key="6">
    <source>
        <dbReference type="ARBA" id="ARBA00022547"/>
    </source>
</evidence>
<dbReference type="NCBIfam" id="NF004481">
    <property type="entry name" value="PRK05815.2-3"/>
    <property type="match status" value="1"/>
</dbReference>
<name>A0A1W1CHJ0_9ZZZZ</name>
<dbReference type="InterPro" id="IPR035908">
    <property type="entry name" value="F0_ATP_A_sf"/>
</dbReference>
<dbReference type="InterPro" id="IPR045082">
    <property type="entry name" value="ATP_syn_F0_a_bact/chloroplast"/>
</dbReference>
<evidence type="ECO:0000256" key="2">
    <source>
        <dbReference type="ARBA" id="ARBA00006810"/>
    </source>
</evidence>
<dbReference type="PANTHER" id="PTHR42823:SF3">
    <property type="entry name" value="ATP SYNTHASE SUBUNIT A, CHLOROPLASTIC"/>
    <property type="match status" value="1"/>
</dbReference>
<dbReference type="InterPro" id="IPR023011">
    <property type="entry name" value="ATP_synth_F0_asu_AS"/>
</dbReference>
<feature type="transmembrane region" description="Helical" evidence="13">
    <location>
        <begin position="113"/>
        <end position="130"/>
    </location>
</feature>
<dbReference type="Gene3D" id="1.20.120.220">
    <property type="entry name" value="ATP synthase, F0 complex, subunit A"/>
    <property type="match status" value="1"/>
</dbReference>
<dbReference type="CDD" id="cd00310">
    <property type="entry name" value="ATP-synt_Fo_a_6"/>
    <property type="match status" value="1"/>
</dbReference>
<keyword evidence="4" id="KW-1003">Cell membrane</keyword>
<dbReference type="SUPFAM" id="SSF81336">
    <property type="entry name" value="F1F0 ATP synthase subunit A"/>
    <property type="match status" value="1"/>
</dbReference>
<dbReference type="GO" id="GO:0005886">
    <property type="term" value="C:plasma membrane"/>
    <property type="evidence" value="ECO:0007669"/>
    <property type="project" value="TreeGrafter"/>
</dbReference>
<comment type="subcellular location">
    <subcellularLocation>
        <location evidence="1">Membrane</location>
        <topology evidence="1">Multi-pass membrane protein</topology>
    </subcellularLocation>
</comment>
<evidence type="ECO:0000256" key="9">
    <source>
        <dbReference type="ARBA" id="ARBA00022989"/>
    </source>
</evidence>
<keyword evidence="3" id="KW-0813">Transport</keyword>
<keyword evidence="10" id="KW-0406">Ion transport</keyword>
<accession>A0A1W1CHJ0</accession>
<dbReference type="PANTHER" id="PTHR42823">
    <property type="entry name" value="ATP SYNTHASE SUBUNIT A, CHLOROPLASTIC"/>
    <property type="match status" value="1"/>
</dbReference>
<dbReference type="InterPro" id="IPR000568">
    <property type="entry name" value="ATP_synth_F0_asu"/>
</dbReference>
<protein>
    <submittedName>
        <fullName evidence="14">ATP synthase F0 sector subunit a</fullName>
    </submittedName>
</protein>
<dbReference type="EMBL" id="FPHF01000084">
    <property type="protein sequence ID" value="SFV65234.1"/>
    <property type="molecule type" value="Genomic_DNA"/>
</dbReference>
<dbReference type="FunFam" id="1.20.120.220:FF:000006">
    <property type="entry name" value="ATP synthase subunit a"/>
    <property type="match status" value="1"/>
</dbReference>
<keyword evidence="5" id="KW-0997">Cell inner membrane</keyword>
<evidence type="ECO:0000256" key="8">
    <source>
        <dbReference type="ARBA" id="ARBA00022781"/>
    </source>
</evidence>
<evidence type="ECO:0000256" key="12">
    <source>
        <dbReference type="ARBA" id="ARBA00023310"/>
    </source>
</evidence>
<evidence type="ECO:0000256" key="1">
    <source>
        <dbReference type="ARBA" id="ARBA00004141"/>
    </source>
</evidence>
<evidence type="ECO:0000256" key="13">
    <source>
        <dbReference type="SAM" id="Phobius"/>
    </source>
</evidence>
<gene>
    <name evidence="14" type="ORF">MNB_SM-4-1556</name>
</gene>
<reference evidence="14" key="1">
    <citation type="submission" date="2016-10" db="EMBL/GenBank/DDBJ databases">
        <authorList>
            <person name="de Groot N.N."/>
        </authorList>
    </citation>
    <scope>NUCLEOTIDE SEQUENCE</scope>
</reference>
<evidence type="ECO:0000256" key="10">
    <source>
        <dbReference type="ARBA" id="ARBA00023065"/>
    </source>
</evidence>
<feature type="transmembrane region" description="Helical" evidence="13">
    <location>
        <begin position="84"/>
        <end position="107"/>
    </location>
</feature>
<evidence type="ECO:0000256" key="7">
    <source>
        <dbReference type="ARBA" id="ARBA00022692"/>
    </source>
</evidence>
<feature type="transmembrane region" description="Helical" evidence="13">
    <location>
        <begin position="28"/>
        <end position="47"/>
    </location>
</feature>
<dbReference type="GO" id="GO:0042777">
    <property type="term" value="P:proton motive force-driven plasma membrane ATP synthesis"/>
    <property type="evidence" value="ECO:0007669"/>
    <property type="project" value="TreeGrafter"/>
</dbReference>
<dbReference type="AlphaFoldDB" id="A0A1W1CHJ0"/>
<evidence type="ECO:0000313" key="14">
    <source>
        <dbReference type="EMBL" id="SFV65234.1"/>
    </source>
</evidence>
<dbReference type="HAMAP" id="MF_01393">
    <property type="entry name" value="ATP_synth_a_bact"/>
    <property type="match status" value="1"/>
</dbReference>
<evidence type="ECO:0000256" key="4">
    <source>
        <dbReference type="ARBA" id="ARBA00022475"/>
    </source>
</evidence>
<dbReference type="Pfam" id="PF00119">
    <property type="entry name" value="ATP-synt_A"/>
    <property type="match status" value="1"/>
</dbReference>
<evidence type="ECO:0000256" key="11">
    <source>
        <dbReference type="ARBA" id="ARBA00023136"/>
    </source>
</evidence>
<evidence type="ECO:0000256" key="3">
    <source>
        <dbReference type="ARBA" id="ARBA00022448"/>
    </source>
</evidence>
<feature type="transmembrane region" description="Helical" evidence="13">
    <location>
        <begin position="185"/>
        <end position="211"/>
    </location>
</feature>
<comment type="similarity">
    <text evidence="2">Belongs to the ATPase A chain family.</text>
</comment>
<sequence>MPELFTFTAAIFGLSHHADPELYKTVIYIVHMLLSAGIALLLVRFAMSNLQLVPKGTQNLMEAYIGGVLQMGTDVMGREPARRYLPLVATIGLFVGIANLIGVIPGFEAPTAFLEMPLTLALVVFVYYNFEGIRRQGVIKYFKHFLGPVWWLYWLMFPIEIVSHFSRLVSLSFRLFGNVKGDDMFLMVILMLAPWILPMIPFALLTFMALLQAFIFMMLTYVYLGGAVTVEEH</sequence>
<feature type="transmembrane region" description="Helical" evidence="13">
    <location>
        <begin position="151"/>
        <end position="173"/>
    </location>
</feature>
<organism evidence="14">
    <name type="scientific">hydrothermal vent metagenome</name>
    <dbReference type="NCBI Taxonomy" id="652676"/>
    <lineage>
        <taxon>unclassified sequences</taxon>
        <taxon>metagenomes</taxon>
        <taxon>ecological metagenomes</taxon>
    </lineage>
</organism>
<dbReference type="PROSITE" id="PS00449">
    <property type="entry name" value="ATPASE_A"/>
    <property type="match status" value="1"/>
</dbReference>
<dbReference type="GO" id="GO:0046933">
    <property type="term" value="F:proton-transporting ATP synthase activity, rotational mechanism"/>
    <property type="evidence" value="ECO:0007669"/>
    <property type="project" value="TreeGrafter"/>
</dbReference>
<keyword evidence="8" id="KW-0375">Hydrogen ion transport</keyword>
<dbReference type="NCBIfam" id="TIGR01131">
    <property type="entry name" value="ATP_synt_6_or_A"/>
    <property type="match status" value="1"/>
</dbReference>
<dbReference type="GO" id="GO:0045259">
    <property type="term" value="C:proton-transporting ATP synthase complex"/>
    <property type="evidence" value="ECO:0007669"/>
    <property type="project" value="UniProtKB-KW"/>
</dbReference>
<evidence type="ECO:0000256" key="5">
    <source>
        <dbReference type="ARBA" id="ARBA00022519"/>
    </source>
</evidence>
<keyword evidence="7 13" id="KW-0812">Transmembrane</keyword>
<dbReference type="PRINTS" id="PR00123">
    <property type="entry name" value="ATPASEA"/>
</dbReference>
<keyword evidence="9 13" id="KW-1133">Transmembrane helix</keyword>
<proteinExistence type="inferred from homology"/>
<keyword evidence="6" id="KW-0138">CF(0)</keyword>
<keyword evidence="12" id="KW-0066">ATP synthesis</keyword>